<name>A0ABP4YYD2_9MICO</name>
<dbReference type="PANTHER" id="PTHR21661">
    <property type="entry name" value="EPOXIDE HYDROLASE 1-RELATED"/>
    <property type="match status" value="1"/>
</dbReference>
<dbReference type="Pfam" id="PF06441">
    <property type="entry name" value="EHN"/>
    <property type="match status" value="1"/>
</dbReference>
<evidence type="ECO:0000256" key="2">
    <source>
        <dbReference type="ARBA" id="ARBA00022797"/>
    </source>
</evidence>
<dbReference type="GO" id="GO:0016787">
    <property type="term" value="F:hydrolase activity"/>
    <property type="evidence" value="ECO:0007669"/>
    <property type="project" value="UniProtKB-KW"/>
</dbReference>
<accession>A0ABP4YYD2</accession>
<evidence type="ECO:0000313" key="5">
    <source>
        <dbReference type="EMBL" id="GAA1830548.1"/>
    </source>
</evidence>
<dbReference type="Proteomes" id="UP001501746">
    <property type="component" value="Unassembled WGS sequence"/>
</dbReference>
<comment type="similarity">
    <text evidence="1">Belongs to the peptidase S33 family.</text>
</comment>
<comment type="caution">
    <text evidence="5">The sequence shown here is derived from an EMBL/GenBank/DDBJ whole genome shotgun (WGS) entry which is preliminary data.</text>
</comment>
<dbReference type="Gene3D" id="3.40.50.1820">
    <property type="entry name" value="alpha/beta hydrolase"/>
    <property type="match status" value="1"/>
</dbReference>
<dbReference type="PANTHER" id="PTHR21661:SF35">
    <property type="entry name" value="EPOXIDE HYDROLASE"/>
    <property type="match status" value="1"/>
</dbReference>
<dbReference type="InterPro" id="IPR029058">
    <property type="entry name" value="AB_hydrolase_fold"/>
</dbReference>
<dbReference type="InterPro" id="IPR010497">
    <property type="entry name" value="Epoxide_hydro_N"/>
</dbReference>
<proteinExistence type="inferred from homology"/>
<evidence type="ECO:0000256" key="1">
    <source>
        <dbReference type="ARBA" id="ARBA00010088"/>
    </source>
</evidence>
<dbReference type="InterPro" id="IPR016292">
    <property type="entry name" value="Epoxide_hydrolase"/>
</dbReference>
<evidence type="ECO:0000256" key="3">
    <source>
        <dbReference type="ARBA" id="ARBA00022801"/>
    </source>
</evidence>
<dbReference type="PIRSF" id="PIRSF001112">
    <property type="entry name" value="Epoxide_hydrolase"/>
    <property type="match status" value="1"/>
</dbReference>
<dbReference type="EMBL" id="BAAANK010000003">
    <property type="protein sequence ID" value="GAA1830548.1"/>
    <property type="molecule type" value="Genomic_DNA"/>
</dbReference>
<gene>
    <name evidence="5" type="ORF">GCM10009750_13030</name>
</gene>
<reference evidence="6" key="1">
    <citation type="journal article" date="2019" name="Int. J. Syst. Evol. Microbiol.">
        <title>The Global Catalogue of Microorganisms (GCM) 10K type strain sequencing project: providing services to taxonomists for standard genome sequencing and annotation.</title>
        <authorList>
            <consortium name="The Broad Institute Genomics Platform"/>
            <consortium name="The Broad Institute Genome Sequencing Center for Infectious Disease"/>
            <person name="Wu L."/>
            <person name="Ma J."/>
        </authorList>
    </citation>
    <scope>NUCLEOTIDE SEQUENCE [LARGE SCALE GENOMIC DNA]</scope>
    <source>
        <strain evidence="6">JCM 14323</strain>
    </source>
</reference>
<dbReference type="SUPFAM" id="SSF53474">
    <property type="entry name" value="alpha/beta-Hydrolases"/>
    <property type="match status" value="1"/>
</dbReference>
<keyword evidence="3 5" id="KW-0378">Hydrolase</keyword>
<sequence length="373" mass="41731">MTEPRPFELHVSDEELGDLRERLARTRFLDDSPRKPASGMDAASLRELVEAWRGWDWRAREAWLNAHPQFIADVGDAAVHFAHLRSERADAPALLVMHGWPHTFALQLDFADRLPDFHVVVASLPGFAFSSPYADGPMSETRIAATMHRLMTEVLGYERYLTYGEDVTANVSDLIAARYADHVEGILVTHAHFPNGDERAALTDPDERAFFAGIADFHEAHGAYGHVQSTRPDTLAAALNDSPAGLLAWLAEKLVEWSDTPPGYPSAVERRISRDRILTEAMIFWVTQSIGTSFRPYYEGADQPDPIPPTSVPASVHIQRHEAAYPESLVRRHYLDLRVFERLDEGGHFTAAEVPDALAERLRSFARSLGAFD</sequence>
<evidence type="ECO:0000259" key="4">
    <source>
        <dbReference type="Pfam" id="PF06441"/>
    </source>
</evidence>
<organism evidence="5 6">
    <name type="scientific">Agromyces salentinus</name>
    <dbReference type="NCBI Taxonomy" id="269421"/>
    <lineage>
        <taxon>Bacteria</taxon>
        <taxon>Bacillati</taxon>
        <taxon>Actinomycetota</taxon>
        <taxon>Actinomycetes</taxon>
        <taxon>Micrococcales</taxon>
        <taxon>Microbacteriaceae</taxon>
        <taxon>Agromyces</taxon>
    </lineage>
</organism>
<dbReference type="RefSeq" id="WP_157428934.1">
    <property type="nucleotide sequence ID" value="NZ_BAAANK010000003.1"/>
</dbReference>
<keyword evidence="2" id="KW-0058">Aromatic hydrocarbons catabolism</keyword>
<evidence type="ECO:0000313" key="6">
    <source>
        <dbReference type="Proteomes" id="UP001501746"/>
    </source>
</evidence>
<feature type="domain" description="Epoxide hydrolase N-terminal" evidence="4">
    <location>
        <begin position="4"/>
        <end position="104"/>
    </location>
</feature>
<protein>
    <submittedName>
        <fullName evidence="5">Alpha/beta fold hydrolase</fullName>
    </submittedName>
</protein>
<keyword evidence="6" id="KW-1185">Reference proteome</keyword>